<gene>
    <name evidence="2" type="ORF">DFP72DRAFT_1054630</name>
</gene>
<dbReference type="Proteomes" id="UP000521943">
    <property type="component" value="Unassembled WGS sequence"/>
</dbReference>
<feature type="compositionally biased region" description="Basic and acidic residues" evidence="1">
    <location>
        <begin position="8"/>
        <end position="33"/>
    </location>
</feature>
<dbReference type="EMBL" id="JACGCI010000215">
    <property type="protein sequence ID" value="KAF6741820.1"/>
    <property type="molecule type" value="Genomic_DNA"/>
</dbReference>
<name>A0A8H6H8E8_9AGAR</name>
<sequence length="147" mass="16215">MLNRKSTLYRDGRTDYGTRERGQEHQTGRKEGRQQWNWSGLSRPGPLTPNGTRSTRIRTSHPASHPPTASHRDPSSISRDIIHLPPNNPPRSDLQHALAEITPVDDSDDGALPAPLEGHQRKVLRCGGGDYAGDARVAGVEYVWAPV</sequence>
<organism evidence="2 3">
    <name type="scientific">Ephemerocybe angulata</name>
    <dbReference type="NCBI Taxonomy" id="980116"/>
    <lineage>
        <taxon>Eukaryota</taxon>
        <taxon>Fungi</taxon>
        <taxon>Dikarya</taxon>
        <taxon>Basidiomycota</taxon>
        <taxon>Agaricomycotina</taxon>
        <taxon>Agaricomycetes</taxon>
        <taxon>Agaricomycetidae</taxon>
        <taxon>Agaricales</taxon>
        <taxon>Agaricineae</taxon>
        <taxon>Psathyrellaceae</taxon>
        <taxon>Ephemerocybe</taxon>
    </lineage>
</organism>
<evidence type="ECO:0000256" key="1">
    <source>
        <dbReference type="SAM" id="MobiDB-lite"/>
    </source>
</evidence>
<accession>A0A8H6H8E8</accession>
<evidence type="ECO:0000313" key="2">
    <source>
        <dbReference type="EMBL" id="KAF6741820.1"/>
    </source>
</evidence>
<proteinExistence type="predicted"/>
<keyword evidence="3" id="KW-1185">Reference proteome</keyword>
<dbReference type="AlphaFoldDB" id="A0A8H6H8E8"/>
<comment type="caution">
    <text evidence="2">The sequence shown here is derived from an EMBL/GenBank/DDBJ whole genome shotgun (WGS) entry which is preliminary data.</text>
</comment>
<feature type="region of interest" description="Disordered" evidence="1">
    <location>
        <begin position="1"/>
        <end position="94"/>
    </location>
</feature>
<protein>
    <submittedName>
        <fullName evidence="2">Uncharacterized protein</fullName>
    </submittedName>
</protein>
<evidence type="ECO:0000313" key="3">
    <source>
        <dbReference type="Proteomes" id="UP000521943"/>
    </source>
</evidence>
<reference evidence="2 3" key="1">
    <citation type="submission" date="2020-07" db="EMBL/GenBank/DDBJ databases">
        <title>Comparative genomics of pyrophilous fungi reveals a link between fire events and developmental genes.</title>
        <authorList>
            <consortium name="DOE Joint Genome Institute"/>
            <person name="Steindorff A.S."/>
            <person name="Carver A."/>
            <person name="Calhoun S."/>
            <person name="Stillman K."/>
            <person name="Liu H."/>
            <person name="Lipzen A."/>
            <person name="Pangilinan J."/>
            <person name="Labutti K."/>
            <person name="Bruns T.D."/>
            <person name="Grigoriev I.V."/>
        </authorList>
    </citation>
    <scope>NUCLEOTIDE SEQUENCE [LARGE SCALE GENOMIC DNA]</scope>
    <source>
        <strain evidence="2 3">CBS 144469</strain>
    </source>
</reference>